<protein>
    <submittedName>
        <fullName evidence="1">Uncharacterized protein</fullName>
    </submittedName>
</protein>
<organism evidence="1 2">
    <name type="scientific">Nocardioides panaciterrulae</name>
    <dbReference type="NCBI Taxonomy" id="661492"/>
    <lineage>
        <taxon>Bacteria</taxon>
        <taxon>Bacillati</taxon>
        <taxon>Actinomycetota</taxon>
        <taxon>Actinomycetes</taxon>
        <taxon>Propionibacteriales</taxon>
        <taxon>Nocardioidaceae</taxon>
        <taxon>Nocardioides</taxon>
    </lineage>
</organism>
<dbReference type="Proteomes" id="UP000535511">
    <property type="component" value="Unassembled WGS sequence"/>
</dbReference>
<reference evidence="1 2" key="1">
    <citation type="submission" date="2020-07" db="EMBL/GenBank/DDBJ databases">
        <title>Sequencing the genomes of 1000 actinobacteria strains.</title>
        <authorList>
            <person name="Klenk H.-P."/>
        </authorList>
    </citation>
    <scope>NUCLEOTIDE SEQUENCE [LARGE SCALE GENOMIC DNA]</scope>
    <source>
        <strain evidence="1 2">DSM 21350</strain>
    </source>
</reference>
<name>A0A7Y9E6I4_9ACTN</name>
<accession>A0A7Y9E6I4</accession>
<dbReference type="EMBL" id="JACCBG010000001">
    <property type="protein sequence ID" value="NYD42118.1"/>
    <property type="molecule type" value="Genomic_DNA"/>
</dbReference>
<comment type="caution">
    <text evidence="1">The sequence shown here is derived from an EMBL/GenBank/DDBJ whole genome shotgun (WGS) entry which is preliminary data.</text>
</comment>
<sequence length="84" mass="9091">MAYLMLYGVGWTQRWRIADGAVAEVKEEIDRVGRDETTHVQVVDPGSEETTTLVVAWRHVATAVVLGSEQGPPGSPAEPAGQYP</sequence>
<keyword evidence="2" id="KW-1185">Reference proteome</keyword>
<dbReference type="RefSeq" id="WP_179663789.1">
    <property type="nucleotide sequence ID" value="NZ_JACCBG010000001.1"/>
</dbReference>
<proteinExistence type="predicted"/>
<dbReference type="AlphaFoldDB" id="A0A7Y9E6I4"/>
<evidence type="ECO:0000313" key="1">
    <source>
        <dbReference type="EMBL" id="NYD42118.1"/>
    </source>
</evidence>
<gene>
    <name evidence="1" type="ORF">BJZ21_002201</name>
</gene>
<evidence type="ECO:0000313" key="2">
    <source>
        <dbReference type="Proteomes" id="UP000535511"/>
    </source>
</evidence>